<reference evidence="2" key="1">
    <citation type="submission" date="2017-06" db="EMBL/GenBank/DDBJ databases">
        <authorList>
            <person name="Cremers G."/>
        </authorList>
    </citation>
    <scope>NUCLEOTIDE SEQUENCE [LARGE SCALE GENOMIC DNA]</scope>
</reference>
<dbReference type="PANTHER" id="PTHR38597">
    <property type="entry name" value="BLL3834 PROTEIN"/>
    <property type="match status" value="1"/>
</dbReference>
<evidence type="ECO:0000313" key="1">
    <source>
        <dbReference type="EMBL" id="SNQ59919.1"/>
    </source>
</evidence>
<accession>A0A284VL33</accession>
<sequence>MHTGAINLPLHTGKAPGWLFERMVKLAGAITEVIIYEYSRDEFLSGALKMALSAEEHGIAVIQAGWPQKLILHASRTAMSCTTTVFSSLKKANGQLCSRA</sequence>
<evidence type="ECO:0008006" key="3">
    <source>
        <dbReference type="Google" id="ProtNLM"/>
    </source>
</evidence>
<dbReference type="InterPro" id="IPR008482">
    <property type="entry name" value="DUF763"/>
</dbReference>
<name>A0A284VL33_9EURY</name>
<evidence type="ECO:0000313" key="2">
    <source>
        <dbReference type="Proteomes" id="UP000218615"/>
    </source>
</evidence>
<dbReference type="EMBL" id="FZMP01000047">
    <property type="protein sequence ID" value="SNQ59919.1"/>
    <property type="molecule type" value="Genomic_DNA"/>
</dbReference>
<proteinExistence type="predicted"/>
<gene>
    <name evidence="1" type="ORF">MNV_1400019</name>
</gene>
<dbReference type="AlphaFoldDB" id="A0A284VL33"/>
<keyword evidence="2" id="KW-1185">Reference proteome</keyword>
<dbReference type="PANTHER" id="PTHR38597:SF1">
    <property type="entry name" value="BLL3834 PROTEIN"/>
    <property type="match status" value="1"/>
</dbReference>
<dbReference type="OrthoDB" id="9948at2157"/>
<dbReference type="Pfam" id="PF05559">
    <property type="entry name" value="DUF763"/>
    <property type="match status" value="1"/>
</dbReference>
<dbReference type="Proteomes" id="UP000218615">
    <property type="component" value="Unassembled WGS sequence"/>
</dbReference>
<protein>
    <recommendedName>
        <fullName evidence="3">DUF763 domain-containing protein</fullName>
    </recommendedName>
</protein>
<organism evidence="1 2">
    <name type="scientific">Candidatus Methanoperedens nitratireducens</name>
    <dbReference type="NCBI Taxonomy" id="1392998"/>
    <lineage>
        <taxon>Archaea</taxon>
        <taxon>Methanobacteriati</taxon>
        <taxon>Methanobacteriota</taxon>
        <taxon>Stenosarchaea group</taxon>
        <taxon>Methanomicrobia</taxon>
        <taxon>Methanosarcinales</taxon>
        <taxon>ANME-2 cluster</taxon>
        <taxon>Candidatus Methanoperedentaceae</taxon>
        <taxon>Candidatus Methanoperedens</taxon>
    </lineage>
</organism>